<comment type="caution">
    <text evidence="4">The sequence shown here is derived from an EMBL/GenBank/DDBJ whole genome shotgun (WGS) entry which is preliminary data.</text>
</comment>
<dbReference type="Pfam" id="PF00106">
    <property type="entry name" value="adh_short"/>
    <property type="match status" value="1"/>
</dbReference>
<keyword evidence="5" id="KW-1185">Reference proteome</keyword>
<dbReference type="OrthoDB" id="4577644at2"/>
<dbReference type="PRINTS" id="PR00081">
    <property type="entry name" value="GDHRDH"/>
</dbReference>
<dbReference type="Proteomes" id="UP000238083">
    <property type="component" value="Unassembled WGS sequence"/>
</dbReference>
<accession>A0A2T0R043</accession>
<gene>
    <name evidence="4" type="ORF">CLV37_11059</name>
</gene>
<evidence type="ECO:0000256" key="3">
    <source>
        <dbReference type="RuleBase" id="RU000363"/>
    </source>
</evidence>
<dbReference type="InterPro" id="IPR002347">
    <property type="entry name" value="SDR_fam"/>
</dbReference>
<name>A0A2T0R043_9ACTN</name>
<reference evidence="4 5" key="1">
    <citation type="submission" date="2018-03" db="EMBL/GenBank/DDBJ databases">
        <title>Genomic Encyclopedia of Archaeal and Bacterial Type Strains, Phase II (KMG-II): from individual species to whole genera.</title>
        <authorList>
            <person name="Goeker M."/>
        </authorList>
    </citation>
    <scope>NUCLEOTIDE SEQUENCE [LARGE SCALE GENOMIC DNA]</scope>
    <source>
        <strain evidence="4 5">DSM 19711</strain>
    </source>
</reference>
<dbReference type="GO" id="GO:0016491">
    <property type="term" value="F:oxidoreductase activity"/>
    <property type="evidence" value="ECO:0007669"/>
    <property type="project" value="UniProtKB-KW"/>
</dbReference>
<dbReference type="PANTHER" id="PTHR24320:SF148">
    <property type="entry name" value="NAD(P)-BINDING ROSSMANN-FOLD SUPERFAMILY PROTEIN"/>
    <property type="match status" value="1"/>
</dbReference>
<evidence type="ECO:0000256" key="2">
    <source>
        <dbReference type="ARBA" id="ARBA00023002"/>
    </source>
</evidence>
<evidence type="ECO:0000313" key="5">
    <source>
        <dbReference type="Proteomes" id="UP000238083"/>
    </source>
</evidence>
<protein>
    <submittedName>
        <fullName evidence="4">Short-subunit dehydrogenase</fullName>
    </submittedName>
</protein>
<dbReference type="PANTHER" id="PTHR24320">
    <property type="entry name" value="RETINOL DEHYDROGENASE"/>
    <property type="match status" value="1"/>
</dbReference>
<dbReference type="EMBL" id="PVZF01000010">
    <property type="protein sequence ID" value="PRY12499.1"/>
    <property type="molecule type" value="Genomic_DNA"/>
</dbReference>
<evidence type="ECO:0000256" key="1">
    <source>
        <dbReference type="ARBA" id="ARBA00006484"/>
    </source>
</evidence>
<organism evidence="4 5">
    <name type="scientific">Kineococcus rhizosphaerae</name>
    <dbReference type="NCBI Taxonomy" id="559628"/>
    <lineage>
        <taxon>Bacteria</taxon>
        <taxon>Bacillati</taxon>
        <taxon>Actinomycetota</taxon>
        <taxon>Actinomycetes</taxon>
        <taxon>Kineosporiales</taxon>
        <taxon>Kineosporiaceae</taxon>
        <taxon>Kineococcus</taxon>
    </lineage>
</organism>
<proteinExistence type="inferred from homology"/>
<keyword evidence="2" id="KW-0560">Oxidoreductase</keyword>
<dbReference type="SUPFAM" id="SSF51735">
    <property type="entry name" value="NAD(P)-binding Rossmann-fold domains"/>
    <property type="match status" value="1"/>
</dbReference>
<dbReference type="Gene3D" id="3.40.50.720">
    <property type="entry name" value="NAD(P)-binding Rossmann-like Domain"/>
    <property type="match status" value="1"/>
</dbReference>
<dbReference type="InterPro" id="IPR036291">
    <property type="entry name" value="NAD(P)-bd_dom_sf"/>
</dbReference>
<sequence>MTPPDHPETVVLTGGTSGIGLATARALAARGDHVVLAVRDPGKGHRAAQTLAAGVPGTVDVRRLDLADLASVRAFADDLPGTVDVLVNNAGRSVPTLQRTPEGRELQFATNHLGHFALTNLLLPRIRRRVVTVSSRAERAGRLDDVDFTRTRYRPFRAYATSKLANLVFTHELQRRLAATGSAVTATAAHPGYVATGMTGADGGWAVRHLAQSPEQGAWPTLLALDPATPGGTFTGPRRWLHMRGEAVVIDSSRRSLDPGVAERLWRQSEEFTGVRFPG</sequence>
<comment type="similarity">
    <text evidence="1 3">Belongs to the short-chain dehydrogenases/reductases (SDR) family.</text>
</comment>
<dbReference type="RefSeq" id="WP_106213261.1">
    <property type="nucleotide sequence ID" value="NZ_PVZF01000010.1"/>
</dbReference>
<dbReference type="AlphaFoldDB" id="A0A2T0R043"/>
<evidence type="ECO:0000313" key="4">
    <source>
        <dbReference type="EMBL" id="PRY12499.1"/>
    </source>
</evidence>
<dbReference type="PRINTS" id="PR00080">
    <property type="entry name" value="SDRFAMILY"/>
</dbReference>